<evidence type="ECO:0000256" key="1">
    <source>
        <dbReference type="SAM" id="Phobius"/>
    </source>
</evidence>
<dbReference type="RefSeq" id="WP_171415674.1">
    <property type="nucleotide sequence ID" value="NZ_JABFOR010000005.1"/>
</dbReference>
<evidence type="ECO:0000313" key="2">
    <source>
        <dbReference type="EMBL" id="NOJ70236.1"/>
    </source>
</evidence>
<accession>A0AAP7DI26</accession>
<reference evidence="2 3" key="1">
    <citation type="submission" date="2020-05" db="EMBL/GenBank/DDBJ databases">
        <title>Whole genome sequencing and identification of novel metabolites from Paenibacillus alvei strain JR949.</title>
        <authorList>
            <person name="Rajendhran J."/>
            <person name="Sree Pranav P."/>
            <person name="Mahalakshmi B."/>
            <person name="Karthikeyan R."/>
        </authorList>
    </citation>
    <scope>NUCLEOTIDE SEQUENCE [LARGE SCALE GENOMIC DNA]</scope>
    <source>
        <strain evidence="2 3">JR949</strain>
    </source>
</reference>
<feature type="transmembrane region" description="Helical" evidence="1">
    <location>
        <begin position="38"/>
        <end position="57"/>
    </location>
</feature>
<keyword evidence="1" id="KW-0812">Transmembrane</keyword>
<protein>
    <submittedName>
        <fullName evidence="2">Uncharacterized protein</fullName>
    </submittedName>
</protein>
<comment type="caution">
    <text evidence="2">The sequence shown here is derived from an EMBL/GenBank/DDBJ whole genome shotgun (WGS) entry which is preliminary data.</text>
</comment>
<proteinExistence type="predicted"/>
<evidence type="ECO:0000313" key="3">
    <source>
        <dbReference type="Proteomes" id="UP000552038"/>
    </source>
</evidence>
<gene>
    <name evidence="2" type="ORF">HMI46_06680</name>
</gene>
<dbReference type="EMBL" id="JABFOR010000005">
    <property type="protein sequence ID" value="NOJ70236.1"/>
    <property type="molecule type" value="Genomic_DNA"/>
</dbReference>
<sequence length="206" mass="23918">MSDVRRMFYFSIVIWMIKPSKERGELFPYHQHSQFKTMAIFLSILLVIEGVLFHFLVLMWSQLAAWLLSAINIYGLFYMMALYNSAKYLPHLIKGNRIIIRCGYLNSIEVSLDNVAEIQKAKEINMGEKIPKDVRYAVLIFDTPQFEIVLKEPVETKNLLGRTILIRSIVFRCDNPEAMLLMLNQGIQRNVEGGSHKVKSYIKGRN</sequence>
<organism evidence="2 3">
    <name type="scientific">Paenibacillus alvei</name>
    <name type="common">Bacillus alvei</name>
    <dbReference type="NCBI Taxonomy" id="44250"/>
    <lineage>
        <taxon>Bacteria</taxon>
        <taxon>Bacillati</taxon>
        <taxon>Bacillota</taxon>
        <taxon>Bacilli</taxon>
        <taxon>Bacillales</taxon>
        <taxon>Paenibacillaceae</taxon>
        <taxon>Paenibacillus</taxon>
    </lineage>
</organism>
<dbReference type="Proteomes" id="UP000552038">
    <property type="component" value="Unassembled WGS sequence"/>
</dbReference>
<feature type="transmembrane region" description="Helical" evidence="1">
    <location>
        <begin position="63"/>
        <end position="83"/>
    </location>
</feature>
<keyword evidence="1" id="KW-1133">Transmembrane helix</keyword>
<name>A0AAP7DI26_PAEAL</name>
<keyword evidence="1" id="KW-0472">Membrane</keyword>
<dbReference type="AlphaFoldDB" id="A0AAP7DI26"/>